<organism evidence="1 2">
    <name type="scientific">Brevibacterium casei CIP 102111</name>
    <dbReference type="NCBI Taxonomy" id="1255625"/>
    <lineage>
        <taxon>Bacteria</taxon>
        <taxon>Bacillati</taxon>
        <taxon>Actinomycetota</taxon>
        <taxon>Actinomycetes</taxon>
        <taxon>Micrococcales</taxon>
        <taxon>Brevibacteriaceae</taxon>
        <taxon>Brevibacterium</taxon>
    </lineage>
</organism>
<accession>A0A2H1IWX6</accession>
<protein>
    <submittedName>
        <fullName evidence="1">Uncharacterized protein</fullName>
    </submittedName>
</protein>
<sequence>MPSRAFQDTPLNAGHMIARNIGPEHLGKHVTLPTLEALGRCRQGILTFYAHTTTSTTLIIADHQHTVPANATITVTDLQPVTGL</sequence>
<dbReference type="Proteomes" id="UP000234333">
    <property type="component" value="Unassembled WGS sequence"/>
</dbReference>
<gene>
    <name evidence="1" type="ORF">BC102111_01678</name>
</gene>
<dbReference type="EMBL" id="FXZC01000003">
    <property type="protein sequence ID" value="SMX79719.1"/>
    <property type="molecule type" value="Genomic_DNA"/>
</dbReference>
<name>A0A2H1IWX6_9MICO</name>
<evidence type="ECO:0000313" key="1">
    <source>
        <dbReference type="EMBL" id="SMX79719.1"/>
    </source>
</evidence>
<evidence type="ECO:0000313" key="2">
    <source>
        <dbReference type="Proteomes" id="UP000234333"/>
    </source>
</evidence>
<reference evidence="1 2" key="1">
    <citation type="submission" date="2017-03" db="EMBL/GenBank/DDBJ databases">
        <authorList>
            <person name="Afonso C.L."/>
            <person name="Miller P.J."/>
            <person name="Scott M.A."/>
            <person name="Spackman E."/>
            <person name="Goraichik I."/>
            <person name="Dimitrov K.M."/>
            <person name="Suarez D.L."/>
            <person name="Swayne D.E."/>
        </authorList>
    </citation>
    <scope>NUCLEOTIDE SEQUENCE [LARGE SCALE GENOMIC DNA]</scope>
    <source>
        <strain evidence="1 2">CIP 102111</strain>
    </source>
</reference>
<proteinExistence type="predicted"/>
<dbReference type="AlphaFoldDB" id="A0A2H1IWX6"/>